<organism evidence="2 3">
    <name type="scientific">Paspalum notatum var. saurae</name>
    <dbReference type="NCBI Taxonomy" id="547442"/>
    <lineage>
        <taxon>Eukaryota</taxon>
        <taxon>Viridiplantae</taxon>
        <taxon>Streptophyta</taxon>
        <taxon>Embryophyta</taxon>
        <taxon>Tracheophyta</taxon>
        <taxon>Spermatophyta</taxon>
        <taxon>Magnoliopsida</taxon>
        <taxon>Liliopsida</taxon>
        <taxon>Poales</taxon>
        <taxon>Poaceae</taxon>
        <taxon>PACMAD clade</taxon>
        <taxon>Panicoideae</taxon>
        <taxon>Andropogonodae</taxon>
        <taxon>Paspaleae</taxon>
        <taxon>Paspalinae</taxon>
        <taxon>Paspalum</taxon>
    </lineage>
</organism>
<dbReference type="EMBL" id="CP144754">
    <property type="protein sequence ID" value="WVZ96597.1"/>
    <property type="molecule type" value="Genomic_DNA"/>
</dbReference>
<dbReference type="PANTHER" id="PTHR47150">
    <property type="entry name" value="OS12G0169200 PROTEIN"/>
    <property type="match status" value="1"/>
</dbReference>
<sequence length="436" mass="50958">MAGYHSSLTRYWMLEEEDDDDIFHLADNDEAKVATYNHLVQCENSRRRRRSDAPPKEIRPRNQPDDDGHKRIWADYFADHPVYNDRQFRERFRMRRQLFLRIVDAVEAHNPRYFKQKYDCCGKKGLSGLQKCVAALRILAYGLPANAIDEYVRIGESTARESLQHFCQAIIDVYSEYYLRAPDADDVARLLAEGEERGFPGMLGSIDCMHWEWHNCPTAWQGMFTGRGKHPSMILEAVASHDLWIWHAFFGMPGSNNDINVLQRSPVFSSYLRGQSTPVEFEVNGHTYNMGYYLADGIYPEWPAFVKSIRHPMETKTQHFSRRQESARKDIERAFGVLRARFAVVRGPAYGWYPKQVKKIMLCCIILHNMIVEDEGVQARNTNFSDIGYIPPVYHNNPDREAFVARQHQLKNRNEHFQLQHDLIEHQWMRLGSNNV</sequence>
<dbReference type="AlphaFoldDB" id="A0AAQ3XHD0"/>
<accession>A0AAQ3XHD0</accession>
<reference evidence="2 3" key="1">
    <citation type="submission" date="2024-02" db="EMBL/GenBank/DDBJ databases">
        <title>High-quality chromosome-scale genome assembly of Pensacola bahiagrass (Paspalum notatum Flugge var. saurae).</title>
        <authorList>
            <person name="Vega J.M."/>
            <person name="Podio M."/>
            <person name="Orjuela J."/>
            <person name="Siena L.A."/>
            <person name="Pessino S.C."/>
            <person name="Combes M.C."/>
            <person name="Mariac C."/>
            <person name="Albertini E."/>
            <person name="Pupilli F."/>
            <person name="Ortiz J.P.A."/>
            <person name="Leblanc O."/>
        </authorList>
    </citation>
    <scope>NUCLEOTIDE SEQUENCE [LARGE SCALE GENOMIC DNA]</scope>
    <source>
        <strain evidence="2">R1</strain>
        <tissue evidence="2">Leaf</tissue>
    </source>
</reference>
<dbReference type="Pfam" id="PF04827">
    <property type="entry name" value="Plant_tran"/>
    <property type="match status" value="1"/>
</dbReference>
<protein>
    <recommendedName>
        <fullName evidence="4">Harbinger transposase-derived protein</fullName>
    </recommendedName>
</protein>
<feature type="region of interest" description="Disordered" evidence="1">
    <location>
        <begin position="44"/>
        <end position="67"/>
    </location>
</feature>
<proteinExistence type="predicted"/>
<evidence type="ECO:0008006" key="4">
    <source>
        <dbReference type="Google" id="ProtNLM"/>
    </source>
</evidence>
<dbReference type="InterPro" id="IPR006912">
    <property type="entry name" value="Harbinger_derived_prot"/>
</dbReference>
<evidence type="ECO:0000256" key="1">
    <source>
        <dbReference type="SAM" id="MobiDB-lite"/>
    </source>
</evidence>
<evidence type="ECO:0000313" key="3">
    <source>
        <dbReference type="Proteomes" id="UP001341281"/>
    </source>
</evidence>
<keyword evidence="3" id="KW-1185">Reference proteome</keyword>
<evidence type="ECO:0000313" key="2">
    <source>
        <dbReference type="EMBL" id="WVZ96597.1"/>
    </source>
</evidence>
<feature type="compositionally biased region" description="Basic and acidic residues" evidence="1">
    <location>
        <begin position="51"/>
        <end position="67"/>
    </location>
</feature>
<dbReference type="PANTHER" id="PTHR47150:SF6">
    <property type="entry name" value="OS01G0872900 PROTEIN"/>
    <property type="match status" value="1"/>
</dbReference>
<gene>
    <name evidence="2" type="ORF">U9M48_042213</name>
</gene>
<dbReference type="Proteomes" id="UP001341281">
    <property type="component" value="Chromosome 10"/>
</dbReference>
<name>A0AAQ3XHD0_PASNO</name>